<evidence type="ECO:0000259" key="2">
    <source>
        <dbReference type="Pfam" id="PF24764"/>
    </source>
</evidence>
<evidence type="ECO:0000256" key="1">
    <source>
        <dbReference type="SAM" id="MobiDB-lite"/>
    </source>
</evidence>
<dbReference type="InterPro" id="IPR058913">
    <property type="entry name" value="Integrase_dom_put"/>
</dbReference>
<comment type="caution">
    <text evidence="3">The sequence shown here is derived from an EMBL/GenBank/DDBJ whole genome shotgun (WGS) entry which is preliminary data.</text>
</comment>
<accession>A0A9W7T3B3</accession>
<organism evidence="3 4">
    <name type="scientific">Triplophysa rosa</name>
    <name type="common">Cave loach</name>
    <dbReference type="NCBI Taxonomy" id="992332"/>
    <lineage>
        <taxon>Eukaryota</taxon>
        <taxon>Metazoa</taxon>
        <taxon>Chordata</taxon>
        <taxon>Craniata</taxon>
        <taxon>Vertebrata</taxon>
        <taxon>Euteleostomi</taxon>
        <taxon>Actinopterygii</taxon>
        <taxon>Neopterygii</taxon>
        <taxon>Teleostei</taxon>
        <taxon>Ostariophysi</taxon>
        <taxon>Cypriniformes</taxon>
        <taxon>Nemacheilidae</taxon>
        <taxon>Triplophysa</taxon>
    </lineage>
</organism>
<reference evidence="3" key="1">
    <citation type="submission" date="2021-02" db="EMBL/GenBank/DDBJ databases">
        <title>Comparative genomics reveals that relaxation of natural selection precedes convergent phenotypic evolution of cavefish.</title>
        <authorList>
            <person name="Peng Z."/>
        </authorList>
    </citation>
    <scope>NUCLEOTIDE SEQUENCE</scope>
    <source>
        <tissue evidence="3">Muscle</tissue>
    </source>
</reference>
<dbReference type="Proteomes" id="UP001059041">
    <property type="component" value="Unassembled WGS sequence"/>
</dbReference>
<dbReference type="EMBL" id="JAFHDT010000803">
    <property type="protein sequence ID" value="KAI7789259.1"/>
    <property type="molecule type" value="Genomic_DNA"/>
</dbReference>
<dbReference type="AlphaFoldDB" id="A0A9W7T3B3"/>
<evidence type="ECO:0000313" key="3">
    <source>
        <dbReference type="EMBL" id="KAI7789259.1"/>
    </source>
</evidence>
<gene>
    <name evidence="3" type="ORF">IRJ41_001112</name>
</gene>
<feature type="domain" description="Integrase core" evidence="2">
    <location>
        <begin position="1"/>
        <end position="68"/>
    </location>
</feature>
<name>A0A9W7T3B3_TRIRA</name>
<dbReference type="PANTHER" id="PTHR46791">
    <property type="entry name" value="EXPRESSED PROTEIN"/>
    <property type="match status" value="1"/>
</dbReference>
<feature type="non-terminal residue" evidence="3">
    <location>
        <position position="119"/>
    </location>
</feature>
<feature type="region of interest" description="Disordered" evidence="1">
    <location>
        <begin position="79"/>
        <end position="119"/>
    </location>
</feature>
<protein>
    <recommendedName>
        <fullName evidence="2">Integrase core domain-containing protein</fullName>
    </recommendedName>
</protein>
<sequence>MFYHIFYNMETEGILNPDSEINIFALHWSFLPHLQRHIAFFKDAWNNHRIRTAGSQSPIQLCLRYSANNTDDPLQVNENYGIDWDGPPNHDEEDGVQVPEVTLPRQLTEEELGTLPNPN</sequence>
<dbReference type="PANTHER" id="PTHR46791:SF4">
    <property type="match status" value="1"/>
</dbReference>
<evidence type="ECO:0000313" key="4">
    <source>
        <dbReference type="Proteomes" id="UP001059041"/>
    </source>
</evidence>
<dbReference type="Pfam" id="PF24764">
    <property type="entry name" value="rva_4"/>
    <property type="match status" value="1"/>
</dbReference>
<keyword evidence="4" id="KW-1185">Reference proteome</keyword>
<proteinExistence type="predicted"/>